<comment type="similarity">
    <text evidence="6">Belongs to the enoyl-CoA hydratase/isomerase family.</text>
</comment>
<dbReference type="GO" id="GO:0042574">
    <property type="term" value="P:retinal metabolic process"/>
    <property type="evidence" value="ECO:0007669"/>
    <property type="project" value="TreeGrafter"/>
</dbReference>
<evidence type="ECO:0000256" key="3">
    <source>
        <dbReference type="ARBA" id="ARBA00023002"/>
    </source>
</evidence>
<dbReference type="Pfam" id="PF03055">
    <property type="entry name" value="RPE65"/>
    <property type="match status" value="1"/>
</dbReference>
<feature type="binding site" evidence="5">
    <location>
        <position position="727"/>
    </location>
    <ligand>
        <name>Fe cation</name>
        <dbReference type="ChEBI" id="CHEBI:24875"/>
        <note>catalytic</note>
    </ligand>
</feature>
<dbReference type="PANTHER" id="PTHR10543">
    <property type="entry name" value="BETA-CAROTENE DIOXYGENASE"/>
    <property type="match status" value="1"/>
</dbReference>
<dbReference type="GO" id="GO:0003834">
    <property type="term" value="F:beta-carotene 15,15'-dioxygenase activity"/>
    <property type="evidence" value="ECO:0007669"/>
    <property type="project" value="TreeGrafter"/>
</dbReference>
<evidence type="ECO:0000256" key="2">
    <source>
        <dbReference type="ARBA" id="ARBA00022723"/>
    </source>
</evidence>
<evidence type="ECO:0000313" key="9">
    <source>
        <dbReference type="Proteomes" id="UP000440578"/>
    </source>
</evidence>
<comment type="cofactor">
    <cofactor evidence="5">
        <name>Fe(2+)</name>
        <dbReference type="ChEBI" id="CHEBI:29033"/>
    </cofactor>
    <text evidence="5">Binds 1 Fe(2+) ion per subunit.</text>
</comment>
<dbReference type="InterPro" id="IPR029045">
    <property type="entry name" value="ClpP/crotonase-like_dom_sf"/>
</dbReference>
<dbReference type="GO" id="GO:0010436">
    <property type="term" value="F:carotenoid dioxygenase activity"/>
    <property type="evidence" value="ECO:0007669"/>
    <property type="project" value="TreeGrafter"/>
</dbReference>
<dbReference type="Proteomes" id="UP000440578">
    <property type="component" value="Unassembled WGS sequence"/>
</dbReference>
<dbReference type="Gene3D" id="3.90.226.10">
    <property type="entry name" value="2-enoyl-CoA Hydratase, Chain A, domain 1"/>
    <property type="match status" value="1"/>
</dbReference>
<dbReference type="InterPro" id="IPR001753">
    <property type="entry name" value="Enoyl-CoA_hydra/iso"/>
</dbReference>
<keyword evidence="7" id="KW-0472">Membrane</keyword>
<dbReference type="AlphaFoldDB" id="A0A6A4X1Z4"/>
<dbReference type="CDD" id="cd06558">
    <property type="entry name" value="crotonase-like"/>
    <property type="match status" value="1"/>
</dbReference>
<keyword evidence="3" id="KW-0560">Oxidoreductase</keyword>
<evidence type="ECO:0000256" key="4">
    <source>
        <dbReference type="ARBA" id="ARBA00023004"/>
    </source>
</evidence>
<evidence type="ECO:0000313" key="8">
    <source>
        <dbReference type="EMBL" id="KAF0311489.1"/>
    </source>
</evidence>
<dbReference type="InterPro" id="IPR004294">
    <property type="entry name" value="Carotenoid_Oase"/>
</dbReference>
<comment type="caution">
    <text evidence="8">The sequence shown here is derived from an EMBL/GenBank/DDBJ whole genome shotgun (WGS) entry which is preliminary data.</text>
</comment>
<feature type="binding site" evidence="5">
    <location>
        <position position="445"/>
    </location>
    <ligand>
        <name>Fe cation</name>
        <dbReference type="ChEBI" id="CHEBI:24875"/>
        <note>catalytic</note>
    </ligand>
</feature>
<feature type="binding site" evidence="5">
    <location>
        <position position="516"/>
    </location>
    <ligand>
        <name>Fe cation</name>
        <dbReference type="ChEBI" id="CHEBI:24875"/>
        <note>catalytic</note>
    </ligand>
</feature>
<dbReference type="OrthoDB" id="1069523at2759"/>
<proteinExistence type="inferred from homology"/>
<keyword evidence="9" id="KW-1185">Reference proteome</keyword>
<keyword evidence="2 5" id="KW-0479">Metal-binding</keyword>
<dbReference type="GO" id="GO:0016121">
    <property type="term" value="P:carotene catabolic process"/>
    <property type="evidence" value="ECO:0007669"/>
    <property type="project" value="TreeGrafter"/>
</dbReference>
<gene>
    <name evidence="8" type="primary">Bco2</name>
    <name evidence="8" type="ORF">FJT64_017675</name>
</gene>
<feature type="binding site" evidence="5">
    <location>
        <position position="388"/>
    </location>
    <ligand>
        <name>Fe cation</name>
        <dbReference type="ChEBI" id="CHEBI:24875"/>
        <note>catalytic</note>
    </ligand>
</feature>
<dbReference type="GO" id="GO:0046872">
    <property type="term" value="F:metal ion binding"/>
    <property type="evidence" value="ECO:0007669"/>
    <property type="project" value="UniProtKB-KW"/>
</dbReference>
<dbReference type="SUPFAM" id="SSF52096">
    <property type="entry name" value="ClpP/crotonase"/>
    <property type="match status" value="1"/>
</dbReference>
<evidence type="ECO:0000256" key="6">
    <source>
        <dbReference type="RuleBase" id="RU003707"/>
    </source>
</evidence>
<protein>
    <submittedName>
        <fullName evidence="8">Beta,beta-carotene 9',10'-oxygenase</fullName>
    </submittedName>
</protein>
<sequence length="740" mass="82207">MRLRYKPKKRRIGEICLQNPPVNSLHSELLTGLADGVKTLEKDGCRAFLLSSAIPGIFSAGLNLLEMHNQERQDLLNYWARVQNMFLTLYGTRLISIACITGAAPAGGCLLSTSCDYRLMLDHPKAVIGLSESLVGLPVPDWMRINFCDVVGRRHTDLGLQMGILFPAQEALRIGLVDELASSPEELRQRALQKLEHFLKVPETEDMTVGGAASFWLRHADKAVTTPIRAKITGQLPSWLHGNLYRNGAAVKEIGPDRFNHLFDGLACVHKFNIDGARGQVTYQNRFLESDEYRADMAAGRIEVSTFGTLGRQDLCRSLFGRLMSTFRDLRGRRSATDNCSVNVGYFGTELYAMTETSKIWRLNQEDLGAEKQVDLSKVVAVNQATAHPHVDPDGAVYNVGSSFTGRTPSVNVIQFPASGSPVAETGRVVGTIPHRWPMEPSYFHSFGITENYFVFVQQPLVIQVKKLVTLKLMKRPVTDAITEKAAEGTWIRLVDRRTGELHQTLFKADTFYAFHHVNAYEEDGHVVVDICAQLPGKCSIMDAAAVKHMSSNESSGVDGPMLRFVLPLEPKSDVSPETNLVSLPDETATAYPRPDQSVYCVPRTLNPPEYRTLDLPRINYEYNGHKYRYAYTCRFVRAVGNSERLVKLDVQTGASCCWHDPSWTPSEPVFVRQPGATSEDSGLILASLLHVSEPRRTALVVLNAETMGELARAEVETDAVIAKDFHGLFAVASEAVHRF</sequence>
<dbReference type="PROSITE" id="PS00166">
    <property type="entry name" value="ENOYL_COA_HYDRATASE"/>
    <property type="match status" value="1"/>
</dbReference>
<dbReference type="Pfam" id="PF00378">
    <property type="entry name" value="ECH_1"/>
    <property type="match status" value="1"/>
</dbReference>
<comment type="similarity">
    <text evidence="1">Belongs to the carotenoid oxygenase family.</text>
</comment>
<reference evidence="8 9" key="1">
    <citation type="submission" date="2019-07" db="EMBL/GenBank/DDBJ databases">
        <title>Draft genome assembly of a fouling barnacle, Amphibalanus amphitrite (Darwin, 1854): The first reference genome for Thecostraca.</title>
        <authorList>
            <person name="Kim W."/>
        </authorList>
    </citation>
    <scope>NUCLEOTIDE SEQUENCE [LARGE SCALE GENOMIC DNA]</scope>
    <source>
        <strain evidence="8">SNU_AA5</strain>
        <tissue evidence="8">Soma without cirri and trophi</tissue>
    </source>
</reference>
<accession>A0A6A4X1Z4</accession>
<keyword evidence="4 5" id="KW-0408">Iron</keyword>
<dbReference type="InterPro" id="IPR018376">
    <property type="entry name" value="Enoyl-CoA_hyd/isom_CS"/>
</dbReference>
<keyword evidence="7" id="KW-0812">Transmembrane</keyword>
<evidence type="ECO:0000256" key="5">
    <source>
        <dbReference type="PIRSR" id="PIRSR604294-1"/>
    </source>
</evidence>
<evidence type="ECO:0000256" key="1">
    <source>
        <dbReference type="ARBA" id="ARBA00006787"/>
    </source>
</evidence>
<dbReference type="EMBL" id="VIIS01000235">
    <property type="protein sequence ID" value="KAF0311489.1"/>
    <property type="molecule type" value="Genomic_DNA"/>
</dbReference>
<organism evidence="8 9">
    <name type="scientific">Amphibalanus amphitrite</name>
    <name type="common">Striped barnacle</name>
    <name type="synonym">Balanus amphitrite</name>
    <dbReference type="NCBI Taxonomy" id="1232801"/>
    <lineage>
        <taxon>Eukaryota</taxon>
        <taxon>Metazoa</taxon>
        <taxon>Ecdysozoa</taxon>
        <taxon>Arthropoda</taxon>
        <taxon>Crustacea</taxon>
        <taxon>Multicrustacea</taxon>
        <taxon>Cirripedia</taxon>
        <taxon>Thoracica</taxon>
        <taxon>Thoracicalcarea</taxon>
        <taxon>Balanomorpha</taxon>
        <taxon>Balanoidea</taxon>
        <taxon>Balanidae</taxon>
        <taxon>Amphibalaninae</taxon>
        <taxon>Amphibalanus</taxon>
    </lineage>
</organism>
<dbReference type="PANTHER" id="PTHR10543:SF24">
    <property type="entry name" value="CAROTENOID ISOMEROOXYGENASE"/>
    <property type="match status" value="1"/>
</dbReference>
<evidence type="ECO:0000256" key="7">
    <source>
        <dbReference type="SAM" id="Phobius"/>
    </source>
</evidence>
<name>A0A6A4X1Z4_AMPAM</name>
<feature type="transmembrane region" description="Helical" evidence="7">
    <location>
        <begin position="85"/>
        <end position="111"/>
    </location>
</feature>
<keyword evidence="7" id="KW-1133">Transmembrane helix</keyword>